<feature type="domain" description="PDZ" evidence="2">
    <location>
        <begin position="236"/>
        <end position="306"/>
    </location>
</feature>
<protein>
    <recommendedName>
        <fullName evidence="2">PDZ domain-containing protein</fullName>
    </recommendedName>
</protein>
<dbReference type="InterPro" id="IPR036034">
    <property type="entry name" value="PDZ_sf"/>
</dbReference>
<gene>
    <name evidence="3" type="ORF">OSB1V03_LOCUS20193</name>
</gene>
<dbReference type="OrthoDB" id="10058001at2759"/>
<dbReference type="SMART" id="SM00228">
    <property type="entry name" value="PDZ"/>
    <property type="match status" value="1"/>
</dbReference>
<reference evidence="3" key="1">
    <citation type="submission" date="2020-11" db="EMBL/GenBank/DDBJ databases">
        <authorList>
            <person name="Tran Van P."/>
        </authorList>
    </citation>
    <scope>NUCLEOTIDE SEQUENCE</scope>
</reference>
<evidence type="ECO:0000256" key="1">
    <source>
        <dbReference type="SAM" id="MobiDB-lite"/>
    </source>
</evidence>
<proteinExistence type="predicted"/>
<dbReference type="SUPFAM" id="SSF50156">
    <property type="entry name" value="PDZ domain-like"/>
    <property type="match status" value="1"/>
</dbReference>
<keyword evidence="4" id="KW-1185">Reference proteome</keyword>
<feature type="non-terminal residue" evidence="3">
    <location>
        <position position="1"/>
    </location>
</feature>
<feature type="compositionally biased region" description="Low complexity" evidence="1">
    <location>
        <begin position="134"/>
        <end position="143"/>
    </location>
</feature>
<dbReference type="AlphaFoldDB" id="A0A7R9QGB9"/>
<organism evidence="3">
    <name type="scientific">Medioppia subpectinata</name>
    <dbReference type="NCBI Taxonomy" id="1979941"/>
    <lineage>
        <taxon>Eukaryota</taxon>
        <taxon>Metazoa</taxon>
        <taxon>Ecdysozoa</taxon>
        <taxon>Arthropoda</taxon>
        <taxon>Chelicerata</taxon>
        <taxon>Arachnida</taxon>
        <taxon>Acari</taxon>
        <taxon>Acariformes</taxon>
        <taxon>Sarcoptiformes</taxon>
        <taxon>Oribatida</taxon>
        <taxon>Brachypylina</taxon>
        <taxon>Oppioidea</taxon>
        <taxon>Oppiidae</taxon>
        <taxon>Medioppia</taxon>
    </lineage>
</organism>
<sequence>SASMVNAFARPAFIKSAEFAQTMDTLYETIYPTEKPVDNSVHSANSHVNRWLNNNKLDSFESTHNTEQEVCGAGNRDVLCVSSPSKQLSSDSRKSILKAIPNDIRKSVVNMNTVHNSARSLSQTDLRINCNPKGSSTSIAQTGAGSGSSGGPLRIDRSPSFVKNIRNRMSLRRANRLNSPEKHEKMSRSYSHKTLLSHNQKSQSLKAQNFETNECSESLDRIWGELIKLNSDSSQVIQIRRQKGRAFGFFVARGTVNHIKGVFVSRMKDEETQKCLTGVLEIGDEILAIDGESVKEANIMRVNQLIANKDTIRLTIIPYMNNKYL</sequence>
<dbReference type="Gene3D" id="2.30.42.10">
    <property type="match status" value="1"/>
</dbReference>
<accession>A0A7R9QGB9</accession>
<dbReference type="Proteomes" id="UP000759131">
    <property type="component" value="Unassembled WGS sequence"/>
</dbReference>
<evidence type="ECO:0000259" key="2">
    <source>
        <dbReference type="PROSITE" id="PS50106"/>
    </source>
</evidence>
<feature type="region of interest" description="Disordered" evidence="1">
    <location>
        <begin position="130"/>
        <end position="156"/>
    </location>
</feature>
<evidence type="ECO:0000313" key="3">
    <source>
        <dbReference type="EMBL" id="CAD7644749.1"/>
    </source>
</evidence>
<dbReference type="InterPro" id="IPR051741">
    <property type="entry name" value="PAR6_homolog"/>
</dbReference>
<dbReference type="InterPro" id="IPR001478">
    <property type="entry name" value="PDZ"/>
</dbReference>
<dbReference type="GO" id="GO:0007098">
    <property type="term" value="P:centrosome cycle"/>
    <property type="evidence" value="ECO:0007669"/>
    <property type="project" value="TreeGrafter"/>
</dbReference>
<dbReference type="PROSITE" id="PS50106">
    <property type="entry name" value="PDZ"/>
    <property type="match status" value="1"/>
</dbReference>
<evidence type="ECO:0000313" key="4">
    <source>
        <dbReference type="Proteomes" id="UP000759131"/>
    </source>
</evidence>
<dbReference type="EMBL" id="CAJPIZ010032284">
    <property type="protein sequence ID" value="CAG2120246.1"/>
    <property type="molecule type" value="Genomic_DNA"/>
</dbReference>
<dbReference type="Pfam" id="PF00595">
    <property type="entry name" value="PDZ"/>
    <property type="match status" value="1"/>
</dbReference>
<dbReference type="PANTHER" id="PTHR14102">
    <property type="entry name" value="PAR-6-RELATED"/>
    <property type="match status" value="1"/>
</dbReference>
<dbReference type="PANTHER" id="PTHR14102:SF11">
    <property type="entry name" value="LD29223P"/>
    <property type="match status" value="1"/>
</dbReference>
<name>A0A7R9QGB9_9ACAR</name>
<dbReference type="EMBL" id="OC886859">
    <property type="protein sequence ID" value="CAD7644749.1"/>
    <property type="molecule type" value="Genomic_DNA"/>
</dbReference>